<organism evidence="2">
    <name type="scientific">hydrocarbon metagenome</name>
    <dbReference type="NCBI Taxonomy" id="938273"/>
    <lineage>
        <taxon>unclassified sequences</taxon>
        <taxon>metagenomes</taxon>
        <taxon>ecological metagenomes</taxon>
    </lineage>
</organism>
<dbReference type="PIRSF" id="PIRSF038925">
    <property type="entry name" value="AMP-prot_trans"/>
    <property type="match status" value="1"/>
</dbReference>
<dbReference type="InterPro" id="IPR036597">
    <property type="entry name" value="Fido-like_dom_sf"/>
</dbReference>
<dbReference type="Pfam" id="PF13784">
    <property type="entry name" value="Fic_N"/>
    <property type="match status" value="1"/>
</dbReference>
<dbReference type="InterPro" id="IPR040198">
    <property type="entry name" value="Fido_containing"/>
</dbReference>
<dbReference type="InterPro" id="IPR025758">
    <property type="entry name" value="Fic/DOC_N"/>
</dbReference>
<gene>
    <name evidence="2" type="ORF">ASZ90_012100</name>
</gene>
<dbReference type="Gene3D" id="1.10.3290.10">
    <property type="entry name" value="Fido-like domain"/>
    <property type="match status" value="1"/>
</dbReference>
<dbReference type="InterPro" id="IPR003812">
    <property type="entry name" value="Fido"/>
</dbReference>
<dbReference type="PROSITE" id="PS51459">
    <property type="entry name" value="FIDO"/>
    <property type="match status" value="1"/>
</dbReference>
<protein>
    <recommendedName>
        <fullName evidence="1">Fido domain-containing protein</fullName>
    </recommendedName>
</protein>
<comment type="caution">
    <text evidence="2">The sequence shown here is derived from an EMBL/GenBank/DDBJ whole genome shotgun (WGS) entry which is preliminary data.</text>
</comment>
<evidence type="ECO:0000259" key="1">
    <source>
        <dbReference type="PROSITE" id="PS51459"/>
    </source>
</evidence>
<name>A0A0W8FBH9_9ZZZZ</name>
<proteinExistence type="predicted"/>
<feature type="domain" description="Fido" evidence="1">
    <location>
        <begin position="119"/>
        <end position="269"/>
    </location>
</feature>
<evidence type="ECO:0000313" key="2">
    <source>
        <dbReference type="EMBL" id="KUG18213.1"/>
    </source>
</evidence>
<dbReference type="PANTHER" id="PTHR13504:SF38">
    <property type="entry name" value="FIDO DOMAIN-CONTAINING PROTEIN"/>
    <property type="match status" value="1"/>
</dbReference>
<accession>A0A0W8FBH9</accession>
<dbReference type="SUPFAM" id="SSF140931">
    <property type="entry name" value="Fic-like"/>
    <property type="match status" value="1"/>
</dbReference>
<dbReference type="PANTHER" id="PTHR13504">
    <property type="entry name" value="FIDO DOMAIN-CONTAINING PROTEIN DDB_G0283145"/>
    <property type="match status" value="1"/>
</dbReference>
<dbReference type="AlphaFoldDB" id="A0A0W8FBH9"/>
<reference evidence="2" key="1">
    <citation type="journal article" date="2015" name="Proc. Natl. Acad. Sci. U.S.A.">
        <title>Networks of energetic and metabolic interactions define dynamics in microbial communities.</title>
        <authorList>
            <person name="Embree M."/>
            <person name="Liu J.K."/>
            <person name="Al-Bassam M.M."/>
            <person name="Zengler K."/>
        </authorList>
    </citation>
    <scope>NUCLEOTIDE SEQUENCE</scope>
</reference>
<dbReference type="EMBL" id="LNQE01001394">
    <property type="protein sequence ID" value="KUG18213.1"/>
    <property type="molecule type" value="Genomic_DNA"/>
</dbReference>
<dbReference type="InterPro" id="IPR026287">
    <property type="entry name" value="SoFic-like"/>
</dbReference>
<dbReference type="Pfam" id="PF02661">
    <property type="entry name" value="Fic"/>
    <property type="match status" value="1"/>
</dbReference>
<sequence>MIEPYIPDTLPLKTIDWERHVTLIGKANAALARYDGILLGMVNPQVLLSPLTTREAVLSSRIEGTQASLEEVLQYEADVGEPRPDQEIPDTPQIRDIHEIINYRRAMGAAVEELAARPFSINTIRNLHRILLTGVRGGHKDPGEIRHIQNYIAPPGTPIERATFIPPAPSILMDALSNWEEYLYSNERDPLVQLSILKAQFELIHPFLDGNGRIGRMLVPIILYHKKILSRPTFYISAYLERNRETYYERLLAISRDGDWNGWISFFLQAIVLQSEENSVKARSILNLFNDMKTQVPEITRSQYSVQAIDVLFSSPVISSRDFAIKSGIPSRTAQRIVERLEQKGILRLLREGKGSRSPVYLFSGLLDITEREGK</sequence>